<dbReference type="SUPFAM" id="SSF53850">
    <property type="entry name" value="Periplasmic binding protein-like II"/>
    <property type="match status" value="1"/>
</dbReference>
<feature type="chain" id="PRO_5039343390" evidence="2">
    <location>
        <begin position="21"/>
        <end position="588"/>
    </location>
</feature>
<name>A0A7W5VFA8_9ACTN</name>
<dbReference type="Pfam" id="PF00496">
    <property type="entry name" value="SBP_bac_5"/>
    <property type="match status" value="1"/>
</dbReference>
<dbReference type="PANTHER" id="PTHR30290">
    <property type="entry name" value="PERIPLASMIC BINDING COMPONENT OF ABC TRANSPORTER"/>
    <property type="match status" value="1"/>
</dbReference>
<evidence type="ECO:0000313" key="4">
    <source>
        <dbReference type="EMBL" id="MBB3732620.1"/>
    </source>
</evidence>
<protein>
    <submittedName>
        <fullName evidence="4">Peptide/nickel transport system substrate-binding protein</fullName>
    </submittedName>
</protein>
<accession>A0A7W5VFA8</accession>
<dbReference type="Proteomes" id="UP000579945">
    <property type="component" value="Unassembled WGS sequence"/>
</dbReference>
<feature type="domain" description="Solute-binding protein family 5" evidence="3">
    <location>
        <begin position="101"/>
        <end position="477"/>
    </location>
</feature>
<feature type="signal peptide" evidence="2">
    <location>
        <begin position="1"/>
        <end position="20"/>
    </location>
</feature>
<feature type="region of interest" description="Disordered" evidence="1">
    <location>
        <begin position="26"/>
        <end position="52"/>
    </location>
</feature>
<dbReference type="InterPro" id="IPR030678">
    <property type="entry name" value="Peptide/Ni-bd"/>
</dbReference>
<feature type="compositionally biased region" description="Low complexity" evidence="1">
    <location>
        <begin position="29"/>
        <end position="46"/>
    </location>
</feature>
<dbReference type="GO" id="GO:1904680">
    <property type="term" value="F:peptide transmembrane transporter activity"/>
    <property type="evidence" value="ECO:0007669"/>
    <property type="project" value="TreeGrafter"/>
</dbReference>
<dbReference type="PANTHER" id="PTHR30290:SF82">
    <property type="entry name" value="ABC-TYPE DIPEPTIDE_OLIGOPEPTIDE TRANSPORT SYSTEM, PERIPLASMIC COMPONENT"/>
    <property type="match status" value="1"/>
</dbReference>
<evidence type="ECO:0000256" key="1">
    <source>
        <dbReference type="SAM" id="MobiDB-lite"/>
    </source>
</evidence>
<dbReference type="PIRSF" id="PIRSF002741">
    <property type="entry name" value="MppA"/>
    <property type="match status" value="1"/>
</dbReference>
<dbReference type="PROSITE" id="PS51257">
    <property type="entry name" value="PROKAR_LIPOPROTEIN"/>
    <property type="match status" value="1"/>
</dbReference>
<dbReference type="GO" id="GO:0042597">
    <property type="term" value="C:periplasmic space"/>
    <property type="evidence" value="ECO:0007669"/>
    <property type="project" value="UniProtKB-ARBA"/>
</dbReference>
<evidence type="ECO:0000256" key="2">
    <source>
        <dbReference type="SAM" id="SignalP"/>
    </source>
</evidence>
<dbReference type="InterPro" id="IPR000914">
    <property type="entry name" value="SBP_5_dom"/>
</dbReference>
<proteinExistence type="predicted"/>
<dbReference type="EMBL" id="JACIBV010000001">
    <property type="protein sequence ID" value="MBB3732620.1"/>
    <property type="molecule type" value="Genomic_DNA"/>
</dbReference>
<gene>
    <name evidence="4" type="ORF">FHR33_008480</name>
</gene>
<evidence type="ECO:0000259" key="3">
    <source>
        <dbReference type="Pfam" id="PF00496"/>
    </source>
</evidence>
<sequence length="588" mass="65554">MRNRWRVLTPLLATCLVVTACTSGQTPTPAVQSSAPGAAASQAPAQGGEGAFPRNQTLYTGGTQWGAPANFNPIRNWDHATGTNGLVYEPLFLFDPNTGQFTPWLAESGAWSDDTTYELKLRQGVTWSDGKPLTADDVVFTFELGKMKTVPYANLWTFLKSAEAVDGQTVKFTFTKPNYQQWANALYSRVMLPKHVWEARSEEDVVNGVNDKPVGTGPYSYHSHDQDRVAWVKRDGWWATKALNKDVKPKYIVDIVNSSNEVAMGLLLQNGLDLSNNFLPGIANLVKGNFGVKTYYPEPPYMLSANTAWLVLNTQKKPMDDPAFRKAVASAVDTKKIVEGVYGNLVRPANPTGLLPQWDKYVDQSVVSELGFSFDQAKAKKMLADAGYKDTDGDGFVENKDGSKIQLKIEVPAGWSDWMESIRVIAESAKAVGVNLTPEFPDYNALVDKRSSGKFDMMINNERQLSNTPWMYYDYLFQLPIQKAQNTVNFGRYENKKVWDLVQELDGKKPEDEAGMKEVLSKIQRIQLEEMPAIPLWYNGLWSQTTSSVWTNWPSSAPDAPKSAPTMWRNWLELGGILTLTEIQPAKG</sequence>
<dbReference type="RefSeq" id="WP_183659630.1">
    <property type="nucleotide sequence ID" value="NZ_BAAAXX010000015.1"/>
</dbReference>
<dbReference type="Gene3D" id="3.40.190.10">
    <property type="entry name" value="Periplasmic binding protein-like II"/>
    <property type="match status" value="1"/>
</dbReference>
<dbReference type="InterPro" id="IPR039424">
    <property type="entry name" value="SBP_5"/>
</dbReference>
<keyword evidence="5" id="KW-1185">Reference proteome</keyword>
<dbReference type="AlphaFoldDB" id="A0A7W5VFA8"/>
<dbReference type="GO" id="GO:0015833">
    <property type="term" value="P:peptide transport"/>
    <property type="evidence" value="ECO:0007669"/>
    <property type="project" value="TreeGrafter"/>
</dbReference>
<dbReference type="Gene3D" id="3.10.105.10">
    <property type="entry name" value="Dipeptide-binding Protein, Domain 3"/>
    <property type="match status" value="1"/>
</dbReference>
<dbReference type="GeneID" id="95394644"/>
<reference evidence="4 5" key="1">
    <citation type="submission" date="2020-08" db="EMBL/GenBank/DDBJ databases">
        <title>Sequencing the genomes of 1000 actinobacteria strains.</title>
        <authorList>
            <person name="Klenk H.-P."/>
        </authorList>
    </citation>
    <scope>NUCLEOTIDE SEQUENCE [LARGE SCALE GENOMIC DNA]</scope>
    <source>
        <strain evidence="4 5">DSM 44320</strain>
    </source>
</reference>
<keyword evidence="2" id="KW-0732">Signal</keyword>
<organism evidence="4 5">
    <name type="scientific">Nonomuraea dietziae</name>
    <dbReference type="NCBI Taxonomy" id="65515"/>
    <lineage>
        <taxon>Bacteria</taxon>
        <taxon>Bacillati</taxon>
        <taxon>Actinomycetota</taxon>
        <taxon>Actinomycetes</taxon>
        <taxon>Streptosporangiales</taxon>
        <taxon>Streptosporangiaceae</taxon>
        <taxon>Nonomuraea</taxon>
    </lineage>
</organism>
<evidence type="ECO:0000313" key="5">
    <source>
        <dbReference type="Proteomes" id="UP000579945"/>
    </source>
</evidence>
<dbReference type="CDD" id="cd08509">
    <property type="entry name" value="PBP2_TmCBP_oligosaccharides_like"/>
    <property type="match status" value="1"/>
</dbReference>
<dbReference type="GO" id="GO:0043190">
    <property type="term" value="C:ATP-binding cassette (ABC) transporter complex"/>
    <property type="evidence" value="ECO:0007669"/>
    <property type="project" value="InterPro"/>
</dbReference>
<comment type="caution">
    <text evidence="4">The sequence shown here is derived from an EMBL/GenBank/DDBJ whole genome shotgun (WGS) entry which is preliminary data.</text>
</comment>
<dbReference type="Gene3D" id="3.90.76.10">
    <property type="entry name" value="Dipeptide-binding Protein, Domain 1"/>
    <property type="match status" value="1"/>
</dbReference>